<proteinExistence type="inferred from homology"/>
<evidence type="ECO:0000259" key="5">
    <source>
        <dbReference type="Pfam" id="PF00551"/>
    </source>
</evidence>
<evidence type="ECO:0000313" key="8">
    <source>
        <dbReference type="Proteomes" id="UP000005242"/>
    </source>
</evidence>
<dbReference type="Pfam" id="PF00551">
    <property type="entry name" value="Formyl_trans_N"/>
    <property type="match status" value="1"/>
</dbReference>
<dbReference type="PANTHER" id="PTHR11138">
    <property type="entry name" value="METHIONYL-TRNA FORMYLTRANSFERASE"/>
    <property type="match status" value="1"/>
</dbReference>
<dbReference type="GeneID" id="18472075"/>
<dbReference type="GO" id="GO:0005739">
    <property type="term" value="C:mitochondrion"/>
    <property type="evidence" value="ECO:0007669"/>
    <property type="project" value="TreeGrafter"/>
</dbReference>
<dbReference type="InterPro" id="IPR036477">
    <property type="entry name" value="Formyl_transf_N_sf"/>
</dbReference>
<keyword evidence="4" id="KW-0648">Protein biosynthesis</keyword>
<gene>
    <name evidence="7" type="ORF">WALSEDRAFT_38619</name>
</gene>
<evidence type="ECO:0000256" key="3">
    <source>
        <dbReference type="ARBA" id="ARBA00022679"/>
    </source>
</evidence>
<dbReference type="SUPFAM" id="SSF53328">
    <property type="entry name" value="Formyltransferase"/>
    <property type="match status" value="1"/>
</dbReference>
<dbReference type="InterPro" id="IPR041711">
    <property type="entry name" value="Met-tRNA-FMT_N"/>
</dbReference>
<dbReference type="EC" id="2.1.2.9" evidence="2"/>
<evidence type="ECO:0000256" key="1">
    <source>
        <dbReference type="ARBA" id="ARBA00010699"/>
    </source>
</evidence>
<evidence type="ECO:0000313" key="7">
    <source>
        <dbReference type="EMBL" id="EIM21286.1"/>
    </source>
</evidence>
<evidence type="ECO:0000256" key="4">
    <source>
        <dbReference type="ARBA" id="ARBA00022917"/>
    </source>
</evidence>
<dbReference type="CDD" id="cd08646">
    <property type="entry name" value="FMT_core_Met-tRNA-FMT_N"/>
    <property type="match status" value="1"/>
</dbReference>
<keyword evidence="8" id="KW-1185">Reference proteome</keyword>
<protein>
    <recommendedName>
        <fullName evidence="2">methionyl-tRNA formyltransferase</fullName>
        <ecNumber evidence="2">2.1.2.9</ecNumber>
    </recommendedName>
</protein>
<name>I4YBE4_WALMC</name>
<dbReference type="InterPro" id="IPR005793">
    <property type="entry name" value="Formyl_trans_C"/>
</dbReference>
<dbReference type="KEGG" id="wse:WALSEDRAFT_38619"/>
<dbReference type="RefSeq" id="XP_006958639.1">
    <property type="nucleotide sequence ID" value="XM_006958577.1"/>
</dbReference>
<dbReference type="Proteomes" id="UP000005242">
    <property type="component" value="Unassembled WGS sequence"/>
</dbReference>
<feature type="domain" description="Formyl transferase N-terminal" evidence="5">
    <location>
        <begin position="6"/>
        <end position="180"/>
    </location>
</feature>
<dbReference type="InParanoid" id="I4YBE4"/>
<dbReference type="OrthoDB" id="10268103at2759"/>
<reference evidence="7 8" key="1">
    <citation type="journal article" date="2012" name="Fungal Genet. Biol.">
        <title>The genome of the xerotolerant mold Wallemia sebi reveals adaptations to osmotic stress and suggests cryptic sexual reproduction.</title>
        <authorList>
            <person name="Padamsee M."/>
            <person name="Kumar T.K.A."/>
            <person name="Riley R."/>
            <person name="Binder M."/>
            <person name="Boyd A."/>
            <person name="Calvo A.M."/>
            <person name="Furukawa K."/>
            <person name="Hesse C."/>
            <person name="Hohmann S."/>
            <person name="James T.Y."/>
            <person name="LaButti K."/>
            <person name="Lapidus A."/>
            <person name="Lindquist E."/>
            <person name="Lucas S."/>
            <person name="Miller K."/>
            <person name="Shantappa S."/>
            <person name="Grigoriev I.V."/>
            <person name="Hibbett D.S."/>
            <person name="McLaughlin D.J."/>
            <person name="Spatafora J.W."/>
            <person name="Aime M.C."/>
        </authorList>
    </citation>
    <scope>NUCLEOTIDE SEQUENCE [LARGE SCALE GENOMIC DNA]</scope>
    <source>
        <strain evidence="8">ATCC MYA-4683 / CBS 633.66</strain>
    </source>
</reference>
<accession>I4YBE4</accession>
<dbReference type="InterPro" id="IPR011034">
    <property type="entry name" value="Formyl_transferase-like_C_sf"/>
</dbReference>
<dbReference type="FunCoup" id="I4YBE4">
    <property type="interactions" value="218"/>
</dbReference>
<sequence length="331" mass="37449">MQRPFNILFLGSDSFSVDVFKAIYQKKHLDLYNNLSVITPPPARTGRRLKELKIPPLLALSNELQLRSFTPRDVELADIYTYLDTRPDVILTASYGHLLPSSLLNLVPPKQAINVHPSLLPKLRGAAPIQWSIARQLHETGVSIQTMQDDVFDSGDILYQKSYKITDKPTYNSLSKDLGQIAAECATNVLENLNYYIHNSRKQDPSEITHAPKVHRKIGFVDFNKMPASVVDSRYRAFGHQRPLSGNLLQSNTLHQFHDIEPYPGIIEILEDVQPGSATLLGDKLIIKCADMSYLQVKSLKPPGKRIMSAHEWWNGHKHDLKVVNFTKPLL</sequence>
<evidence type="ECO:0000256" key="2">
    <source>
        <dbReference type="ARBA" id="ARBA00012261"/>
    </source>
</evidence>
<dbReference type="eggNOG" id="KOG3082">
    <property type="taxonomic scope" value="Eukaryota"/>
</dbReference>
<dbReference type="OMA" id="KEWWNGV"/>
<comment type="similarity">
    <text evidence="1">Belongs to the Fmt family.</text>
</comment>
<dbReference type="HOGENOM" id="CLU_033347_0_0_1"/>
<dbReference type="GO" id="GO:0004479">
    <property type="term" value="F:methionyl-tRNA formyltransferase activity"/>
    <property type="evidence" value="ECO:0007669"/>
    <property type="project" value="UniProtKB-EC"/>
</dbReference>
<dbReference type="InterPro" id="IPR002376">
    <property type="entry name" value="Formyl_transf_N"/>
</dbReference>
<dbReference type="Gene3D" id="3.40.50.12230">
    <property type="match status" value="1"/>
</dbReference>
<keyword evidence="3 7" id="KW-0808">Transferase</keyword>
<feature type="domain" description="Formyl transferase C-terminal" evidence="6">
    <location>
        <begin position="218"/>
        <end position="317"/>
    </location>
</feature>
<dbReference type="PANTHER" id="PTHR11138:SF5">
    <property type="entry name" value="METHIONYL-TRNA FORMYLTRANSFERASE, MITOCHONDRIAL"/>
    <property type="match status" value="1"/>
</dbReference>
<organism evidence="7 8">
    <name type="scientific">Wallemia mellicola (strain ATCC MYA-4683 / CBS 633.66)</name>
    <name type="common">Wallemia sebi (CBS 633.66)</name>
    <dbReference type="NCBI Taxonomy" id="671144"/>
    <lineage>
        <taxon>Eukaryota</taxon>
        <taxon>Fungi</taxon>
        <taxon>Dikarya</taxon>
        <taxon>Basidiomycota</taxon>
        <taxon>Wallemiomycotina</taxon>
        <taxon>Wallemiomycetes</taxon>
        <taxon>Wallemiales</taxon>
        <taxon>Wallemiaceae</taxon>
        <taxon>Wallemia</taxon>
    </lineage>
</organism>
<dbReference type="EMBL" id="JH668233">
    <property type="protein sequence ID" value="EIM21286.1"/>
    <property type="molecule type" value="Genomic_DNA"/>
</dbReference>
<evidence type="ECO:0000259" key="6">
    <source>
        <dbReference type="Pfam" id="PF02911"/>
    </source>
</evidence>
<dbReference type="STRING" id="671144.I4YBE4"/>
<dbReference type="Pfam" id="PF02911">
    <property type="entry name" value="Formyl_trans_C"/>
    <property type="match status" value="1"/>
</dbReference>
<dbReference type="AlphaFoldDB" id="I4YBE4"/>
<dbReference type="SUPFAM" id="SSF50486">
    <property type="entry name" value="FMT C-terminal domain-like"/>
    <property type="match status" value="1"/>
</dbReference>